<keyword evidence="4 5" id="KW-0472">Membrane</keyword>
<evidence type="ECO:0000256" key="2">
    <source>
        <dbReference type="ARBA" id="ARBA00022692"/>
    </source>
</evidence>
<feature type="transmembrane region" description="Helical" evidence="5">
    <location>
        <begin position="183"/>
        <end position="205"/>
    </location>
</feature>
<dbReference type="NCBIfam" id="TIGR02840">
    <property type="entry name" value="spore_YtaF"/>
    <property type="match status" value="1"/>
</dbReference>
<evidence type="ECO:0000313" key="7">
    <source>
        <dbReference type="Proteomes" id="UP001596022"/>
    </source>
</evidence>
<reference evidence="7" key="1">
    <citation type="journal article" date="2019" name="Int. J. Syst. Evol. Microbiol.">
        <title>The Global Catalogue of Microorganisms (GCM) 10K type strain sequencing project: providing services to taxonomists for standard genome sequencing and annotation.</title>
        <authorList>
            <consortium name="The Broad Institute Genomics Platform"/>
            <consortium name="The Broad Institute Genome Sequencing Center for Infectious Disease"/>
            <person name="Wu L."/>
            <person name="Ma J."/>
        </authorList>
    </citation>
    <scope>NUCLEOTIDE SEQUENCE [LARGE SCALE GENOMIC DNA]</scope>
    <source>
        <strain evidence="7">CGMCC 1.16306</strain>
    </source>
</reference>
<feature type="transmembrane region" description="Helical" evidence="5">
    <location>
        <begin position="125"/>
        <end position="145"/>
    </location>
</feature>
<dbReference type="InterPro" id="IPR014205">
    <property type="entry name" value="Spore_YtaF"/>
</dbReference>
<dbReference type="EMBL" id="JBHSFW010000025">
    <property type="protein sequence ID" value="MFC4620514.1"/>
    <property type="molecule type" value="Genomic_DNA"/>
</dbReference>
<dbReference type="RefSeq" id="WP_376847627.1">
    <property type="nucleotide sequence ID" value="NZ_JBHSFW010000025.1"/>
</dbReference>
<feature type="transmembrane region" description="Helical" evidence="5">
    <location>
        <begin position="6"/>
        <end position="26"/>
    </location>
</feature>
<evidence type="ECO:0000256" key="4">
    <source>
        <dbReference type="ARBA" id="ARBA00023136"/>
    </source>
</evidence>
<accession>A0ABV9GSK1</accession>
<dbReference type="Pfam" id="PF02659">
    <property type="entry name" value="Mntp"/>
    <property type="match status" value="2"/>
</dbReference>
<keyword evidence="2 5" id="KW-0812">Transmembrane</keyword>
<keyword evidence="1" id="KW-1003">Cell membrane</keyword>
<organism evidence="6 7">
    <name type="scientific">Camelliibacillus cellulosilyticus</name>
    <dbReference type="NCBI Taxonomy" id="2174486"/>
    <lineage>
        <taxon>Bacteria</taxon>
        <taxon>Bacillati</taxon>
        <taxon>Bacillota</taxon>
        <taxon>Bacilli</taxon>
        <taxon>Bacillales</taxon>
        <taxon>Sporolactobacillaceae</taxon>
        <taxon>Camelliibacillus</taxon>
    </lineage>
</organism>
<name>A0ABV9GSK1_9BACL</name>
<proteinExistence type="predicted"/>
<dbReference type="Proteomes" id="UP001596022">
    <property type="component" value="Unassembled WGS sequence"/>
</dbReference>
<evidence type="ECO:0000313" key="6">
    <source>
        <dbReference type="EMBL" id="MFC4620514.1"/>
    </source>
</evidence>
<feature type="transmembrane region" description="Helical" evidence="5">
    <location>
        <begin position="151"/>
        <end position="171"/>
    </location>
</feature>
<comment type="caution">
    <text evidence="6">The sequence shown here is derived from an EMBL/GenBank/DDBJ whole genome shotgun (WGS) entry which is preliminary data.</text>
</comment>
<keyword evidence="3 5" id="KW-1133">Transmembrane helix</keyword>
<evidence type="ECO:0000256" key="3">
    <source>
        <dbReference type="ARBA" id="ARBA00022989"/>
    </source>
</evidence>
<sequence>MKAWLIIIGLTMSSSIDNLGVGISYGIRGIKIHPLSNLVISIICFLFSVTGIYFGLWISHVLPGIFPVVIGAIILIIIGLRIILLANPRNDQKQKRKSSKRPSRLEKYMKNADFDHSKSIGFGEAIILGIALSANALTNGVGAGLLGFSPLLISLLAAVGSFVSVWIGVTIGNKAKNIRIGKFTVGQFGTLISGCLLVIIALSVFL</sequence>
<gene>
    <name evidence="6" type="primary">ytaF</name>
    <name evidence="6" type="ORF">ACFO4N_17625</name>
</gene>
<dbReference type="InterPro" id="IPR003810">
    <property type="entry name" value="Mntp/YtaF"/>
</dbReference>
<evidence type="ECO:0000256" key="1">
    <source>
        <dbReference type="ARBA" id="ARBA00022475"/>
    </source>
</evidence>
<dbReference type="PANTHER" id="PTHR35529:SF2">
    <property type="entry name" value="SPORULATION PROTEIN YTAF-RELATED"/>
    <property type="match status" value="1"/>
</dbReference>
<dbReference type="PANTHER" id="PTHR35529">
    <property type="entry name" value="MANGANESE EFFLUX PUMP MNTP-RELATED"/>
    <property type="match status" value="1"/>
</dbReference>
<keyword evidence="7" id="KW-1185">Reference proteome</keyword>
<protein>
    <submittedName>
        <fullName evidence="6">Sporulation membrane protein YtaF</fullName>
    </submittedName>
</protein>
<feature type="transmembrane region" description="Helical" evidence="5">
    <location>
        <begin position="38"/>
        <end position="58"/>
    </location>
</feature>
<evidence type="ECO:0000256" key="5">
    <source>
        <dbReference type="SAM" id="Phobius"/>
    </source>
</evidence>
<feature type="transmembrane region" description="Helical" evidence="5">
    <location>
        <begin position="64"/>
        <end position="86"/>
    </location>
</feature>